<dbReference type="SUPFAM" id="SSF55961">
    <property type="entry name" value="Bet v1-like"/>
    <property type="match status" value="1"/>
</dbReference>
<dbReference type="OrthoDB" id="3255669at2"/>
<proteinExistence type="predicted"/>
<dbReference type="EMBL" id="FOND01000006">
    <property type="protein sequence ID" value="SFE86422.1"/>
    <property type="molecule type" value="Genomic_DNA"/>
</dbReference>
<evidence type="ECO:0000313" key="1">
    <source>
        <dbReference type="EMBL" id="SFE86422.1"/>
    </source>
</evidence>
<keyword evidence="2" id="KW-1185">Reference proteome</keyword>
<dbReference type="RefSeq" id="WP_092196961.1">
    <property type="nucleotide sequence ID" value="NZ_FOND01000006.1"/>
</dbReference>
<evidence type="ECO:0000313" key="2">
    <source>
        <dbReference type="Proteomes" id="UP000198589"/>
    </source>
</evidence>
<evidence type="ECO:0008006" key="3">
    <source>
        <dbReference type="Google" id="ProtNLM"/>
    </source>
</evidence>
<dbReference type="Proteomes" id="UP000198589">
    <property type="component" value="Unassembled WGS sequence"/>
</dbReference>
<name>A0A1I2E0H9_9ACTN</name>
<organism evidence="1 2">
    <name type="scientific">Blastococcus tunisiensis</name>
    <dbReference type="NCBI Taxonomy" id="1798228"/>
    <lineage>
        <taxon>Bacteria</taxon>
        <taxon>Bacillati</taxon>
        <taxon>Actinomycetota</taxon>
        <taxon>Actinomycetes</taxon>
        <taxon>Geodermatophilales</taxon>
        <taxon>Geodermatophilaceae</taxon>
        <taxon>Blastococcus</taxon>
    </lineage>
</organism>
<reference evidence="2" key="1">
    <citation type="submission" date="2016-10" db="EMBL/GenBank/DDBJ databases">
        <authorList>
            <person name="Varghese N."/>
            <person name="Submissions S."/>
        </authorList>
    </citation>
    <scope>NUCLEOTIDE SEQUENCE [LARGE SCALE GENOMIC DNA]</scope>
    <source>
        <strain evidence="2">DSM 46838</strain>
    </source>
</reference>
<gene>
    <name evidence="1" type="ORF">SAMN05216574_106201</name>
</gene>
<dbReference type="AlphaFoldDB" id="A0A1I2E0H9"/>
<sequence>MLPEHQRVVAGDVVRPAPGRAPSFRVHEVRPSAALVLVSAGPSGTGRPAPAPVVTWQWVLRPVDGGRRTRLLVRQRLSRPRGQHVFRRLVEPVGLGMERRMVRGIRERAERG</sequence>
<accession>A0A1I2E0H9</accession>
<protein>
    <recommendedName>
        <fullName evidence="3">Polyketide cyclase / dehydrase and lipid transport</fullName>
    </recommendedName>
</protein>